<dbReference type="EMBL" id="JACGWJ010000007">
    <property type="protein sequence ID" value="KAL0408206.1"/>
    <property type="molecule type" value="Genomic_DNA"/>
</dbReference>
<feature type="region of interest" description="Disordered" evidence="1">
    <location>
        <begin position="1"/>
        <end position="36"/>
    </location>
</feature>
<name>A0AAW2TX58_SESRA</name>
<comment type="caution">
    <text evidence="2">The sequence shown here is derived from an EMBL/GenBank/DDBJ whole genome shotgun (WGS) entry which is preliminary data.</text>
</comment>
<dbReference type="AlphaFoldDB" id="A0AAW2TX58"/>
<reference evidence="2" key="1">
    <citation type="submission" date="2020-06" db="EMBL/GenBank/DDBJ databases">
        <authorList>
            <person name="Li T."/>
            <person name="Hu X."/>
            <person name="Zhang T."/>
            <person name="Song X."/>
            <person name="Zhang H."/>
            <person name="Dai N."/>
            <person name="Sheng W."/>
            <person name="Hou X."/>
            <person name="Wei L."/>
        </authorList>
    </citation>
    <scope>NUCLEOTIDE SEQUENCE</scope>
    <source>
        <strain evidence="2">G02</strain>
        <tissue evidence="2">Leaf</tissue>
    </source>
</reference>
<accession>A0AAW2TX58</accession>
<evidence type="ECO:0000256" key="1">
    <source>
        <dbReference type="SAM" id="MobiDB-lite"/>
    </source>
</evidence>
<protein>
    <submittedName>
        <fullName evidence="2">Uncharacterized protein</fullName>
    </submittedName>
</protein>
<sequence length="64" mass="6813">MFEKWAAERGMVPPPHPPSEMGLEEHGDSIEPYNPGAHSEFAIVESALPDSPQVGGPGRACRAS</sequence>
<reference evidence="2" key="2">
    <citation type="journal article" date="2024" name="Plant">
        <title>Genomic evolution and insights into agronomic trait innovations of Sesamum species.</title>
        <authorList>
            <person name="Miao H."/>
            <person name="Wang L."/>
            <person name="Qu L."/>
            <person name="Liu H."/>
            <person name="Sun Y."/>
            <person name="Le M."/>
            <person name="Wang Q."/>
            <person name="Wei S."/>
            <person name="Zheng Y."/>
            <person name="Lin W."/>
            <person name="Duan Y."/>
            <person name="Cao H."/>
            <person name="Xiong S."/>
            <person name="Wang X."/>
            <person name="Wei L."/>
            <person name="Li C."/>
            <person name="Ma Q."/>
            <person name="Ju M."/>
            <person name="Zhao R."/>
            <person name="Li G."/>
            <person name="Mu C."/>
            <person name="Tian Q."/>
            <person name="Mei H."/>
            <person name="Zhang T."/>
            <person name="Gao T."/>
            <person name="Zhang H."/>
        </authorList>
    </citation>
    <scope>NUCLEOTIDE SEQUENCE</scope>
    <source>
        <strain evidence="2">G02</strain>
    </source>
</reference>
<organism evidence="2">
    <name type="scientific">Sesamum radiatum</name>
    <name type="common">Black benniseed</name>
    <dbReference type="NCBI Taxonomy" id="300843"/>
    <lineage>
        <taxon>Eukaryota</taxon>
        <taxon>Viridiplantae</taxon>
        <taxon>Streptophyta</taxon>
        <taxon>Embryophyta</taxon>
        <taxon>Tracheophyta</taxon>
        <taxon>Spermatophyta</taxon>
        <taxon>Magnoliopsida</taxon>
        <taxon>eudicotyledons</taxon>
        <taxon>Gunneridae</taxon>
        <taxon>Pentapetalae</taxon>
        <taxon>asterids</taxon>
        <taxon>lamiids</taxon>
        <taxon>Lamiales</taxon>
        <taxon>Pedaliaceae</taxon>
        <taxon>Sesamum</taxon>
    </lineage>
</organism>
<gene>
    <name evidence="2" type="ORF">Sradi_1755000</name>
</gene>
<evidence type="ECO:0000313" key="2">
    <source>
        <dbReference type="EMBL" id="KAL0408206.1"/>
    </source>
</evidence>
<proteinExistence type="predicted"/>